<keyword evidence="6" id="KW-0472">Membrane</keyword>
<dbReference type="InterPro" id="IPR029055">
    <property type="entry name" value="Ntn_hydrolases_N"/>
</dbReference>
<evidence type="ECO:0000256" key="1">
    <source>
        <dbReference type="ARBA" id="ARBA00006586"/>
    </source>
</evidence>
<keyword evidence="10" id="KW-1185">Reference proteome</keyword>
<dbReference type="CDD" id="cd03747">
    <property type="entry name" value="Ntn_PGA_like"/>
    <property type="match status" value="1"/>
</dbReference>
<sequence>MKRIKKIGIIVVVILAVIAIFAGVSVNTLSPTYDGKRALPKLLNETNVYYDSYGIPHIYAANEEDAFRTLGYVHAQDRLWQMELLRRIGSGRLSEVFGGTMLDTDKFFLSLGIDEATKQKVAELDGNNPTVQLSQAYLDGINQFIEEGPTPIEFYLTGIDKAPFQLEDIFNTVGYMAFSFAMAHKTDPLLTNIKDKLGPEYLDDLDLSVDPNTIWIKNHKDAPKETIRNSIAATVSQALGALSLPLFEGSNSWVIAPEKTKNGKVIFANDPHIGFSQPAVWYEAHVSAPNFEKYGFFMGGIPFPLLAHDHHLAYGMTMFENDDIDFFYEETHPTEKEKYRTKEGWSTYEEVNKIIKIKDSTDYKFTYRKTVHGPIMNGIADQVTGERPIAMWWMYTQHKNEVMDALYGMTHAKNKTEFQNALPKIHAPGLNIMYGDAEGNVAWWASAKLYKDVNSTNTKFVLQDTSDLNAPERYLDFSQNPQAINPPWKYVYSANNQPDSIAGIQYPGYYLPENRAKRIVNLLEAKNDWDLEDAKEMINDVVSSVNPSIIADLNGDVNREELSDAQISVLDKLLDWQGENNLDNTEPTVFHRWVYFFLKNTFADELGEEMFKQFLSTHLLKRTIAPMASKKESVWWNNITTEQEETKSQIVTASFIQAYESLVNDFGPESGGWTWDKVHTLEHPHPIGQVAALRSFFNVGPYPVSGTREVINNMAFNYDGDGMYEVTAGPSTRRIIDFADIENSLGISPTGQSGNPFSEHYSDQAEMFVKGEFRKMMLNEKEIKDTSKSLLTFKPTQD</sequence>
<keyword evidence="5" id="KW-0479">Metal-binding</keyword>
<evidence type="ECO:0000313" key="7">
    <source>
        <dbReference type="EMBL" id="MBD1262050.1"/>
    </source>
</evidence>
<keyword evidence="3" id="KW-0865">Zymogen</keyword>
<dbReference type="PANTHER" id="PTHR34218">
    <property type="entry name" value="PEPTIDASE S45 PENICILLIN AMIDASE"/>
    <property type="match status" value="1"/>
</dbReference>
<evidence type="ECO:0000256" key="5">
    <source>
        <dbReference type="PIRSR" id="PIRSR001227-2"/>
    </source>
</evidence>
<feature type="transmembrane region" description="Helical" evidence="6">
    <location>
        <begin position="7"/>
        <end position="26"/>
    </location>
</feature>
<dbReference type="EMBL" id="JACWLN010000008">
    <property type="protein sequence ID" value="MBD1262050.1"/>
    <property type="molecule type" value="Genomic_DNA"/>
</dbReference>
<dbReference type="Gene3D" id="1.10.1400.10">
    <property type="match status" value="1"/>
</dbReference>
<feature type="active site" description="Nucleophile" evidence="4">
    <location>
        <position position="250"/>
    </location>
</feature>
<dbReference type="EMBL" id="QGGQ01000010">
    <property type="protein sequence ID" value="PWK21740.1"/>
    <property type="molecule type" value="Genomic_DNA"/>
</dbReference>
<evidence type="ECO:0000313" key="10">
    <source>
        <dbReference type="Proteomes" id="UP000651837"/>
    </source>
</evidence>
<dbReference type="Proteomes" id="UP000245667">
    <property type="component" value="Unassembled WGS sequence"/>
</dbReference>
<dbReference type="PANTHER" id="PTHR34218:SF5">
    <property type="entry name" value="PENICILLIN ACYLASE FAMILY PROTEIN"/>
    <property type="match status" value="1"/>
</dbReference>
<feature type="binding site" evidence="5">
    <location>
        <position position="325"/>
    </location>
    <ligand>
        <name>Ca(2+)</name>
        <dbReference type="ChEBI" id="CHEBI:29108"/>
    </ligand>
</feature>
<dbReference type="Pfam" id="PF01804">
    <property type="entry name" value="Penicil_amidase"/>
    <property type="match status" value="1"/>
</dbReference>
<dbReference type="Gene3D" id="2.30.120.10">
    <property type="match status" value="1"/>
</dbReference>
<dbReference type="Gene3D" id="3.60.20.10">
    <property type="entry name" value="Glutamine Phosphoribosylpyrophosphate, subunit 1, domain 1"/>
    <property type="match status" value="1"/>
</dbReference>
<comment type="similarity">
    <text evidence="1">Belongs to the peptidase S45 family.</text>
</comment>
<dbReference type="GO" id="GO:0046872">
    <property type="term" value="F:metal ion binding"/>
    <property type="evidence" value="ECO:0007669"/>
    <property type="project" value="UniProtKB-KW"/>
</dbReference>
<feature type="binding site" evidence="5">
    <location>
        <position position="322"/>
    </location>
    <ligand>
        <name>Ca(2+)</name>
        <dbReference type="ChEBI" id="CHEBI:29108"/>
    </ligand>
</feature>
<reference evidence="7 10" key="2">
    <citation type="submission" date="2020-07" db="EMBL/GenBank/DDBJ databases">
        <title>The draft genome sequence of Maribacter polysiphoniae KCTC 22021.</title>
        <authorList>
            <person name="Mu L."/>
        </authorList>
    </citation>
    <scope>NUCLEOTIDE SEQUENCE [LARGE SCALE GENOMIC DNA]</scope>
    <source>
        <strain evidence="7 10">KCTC 22021</strain>
    </source>
</reference>
<organism evidence="8 9">
    <name type="scientific">Maribacter polysiphoniae</name>
    <dbReference type="NCBI Taxonomy" id="429344"/>
    <lineage>
        <taxon>Bacteria</taxon>
        <taxon>Pseudomonadati</taxon>
        <taxon>Bacteroidota</taxon>
        <taxon>Flavobacteriia</taxon>
        <taxon>Flavobacteriales</taxon>
        <taxon>Flavobacteriaceae</taxon>
        <taxon>Maribacter</taxon>
    </lineage>
</organism>
<evidence type="ECO:0000256" key="3">
    <source>
        <dbReference type="ARBA" id="ARBA00023145"/>
    </source>
</evidence>
<evidence type="ECO:0000256" key="4">
    <source>
        <dbReference type="PIRSR" id="PIRSR001227-1"/>
    </source>
</evidence>
<comment type="cofactor">
    <cofactor evidence="5">
        <name>Ca(2+)</name>
        <dbReference type="ChEBI" id="CHEBI:29108"/>
    </cofactor>
    <text evidence="5">Binds 1 Ca(2+) ion per dimer.</text>
</comment>
<evidence type="ECO:0000313" key="9">
    <source>
        <dbReference type="Proteomes" id="UP000245667"/>
    </source>
</evidence>
<evidence type="ECO:0000313" key="8">
    <source>
        <dbReference type="EMBL" id="PWK21740.1"/>
    </source>
</evidence>
<dbReference type="Gene3D" id="1.10.439.10">
    <property type="entry name" value="Penicillin Amidohydrolase, domain 1"/>
    <property type="match status" value="1"/>
</dbReference>
<keyword evidence="5" id="KW-0106">Calcium</keyword>
<dbReference type="GO" id="GO:0017000">
    <property type="term" value="P:antibiotic biosynthetic process"/>
    <property type="evidence" value="ECO:0007669"/>
    <property type="project" value="InterPro"/>
</dbReference>
<protein>
    <submittedName>
        <fullName evidence="7">Penicillin acylase family protein</fullName>
    </submittedName>
    <submittedName>
        <fullName evidence="8">Penicillin amidase</fullName>
    </submittedName>
</protein>
<dbReference type="GO" id="GO:0016811">
    <property type="term" value="F:hydrolase activity, acting on carbon-nitrogen (but not peptide) bonds, in linear amides"/>
    <property type="evidence" value="ECO:0007669"/>
    <property type="project" value="InterPro"/>
</dbReference>
<dbReference type="InterPro" id="IPR014395">
    <property type="entry name" value="Pen/GL7ACA/AHL_acylase"/>
</dbReference>
<proteinExistence type="inferred from homology"/>
<reference evidence="8 9" key="1">
    <citation type="submission" date="2018-05" db="EMBL/GenBank/DDBJ databases">
        <title>Genomic Encyclopedia of Archaeal and Bacterial Type Strains, Phase II (KMG-II): from individual species to whole genera.</title>
        <authorList>
            <person name="Goeker M."/>
        </authorList>
    </citation>
    <scope>NUCLEOTIDE SEQUENCE [LARGE SCALE GENOMIC DNA]</scope>
    <source>
        <strain evidence="8 9">DSM 23514</strain>
    </source>
</reference>
<dbReference type="Proteomes" id="UP000651837">
    <property type="component" value="Unassembled WGS sequence"/>
</dbReference>
<dbReference type="AlphaFoldDB" id="A0A316EFN5"/>
<comment type="caution">
    <text evidence="8">The sequence shown here is derived from an EMBL/GenBank/DDBJ whole genome shotgun (WGS) entry which is preliminary data.</text>
</comment>
<evidence type="ECO:0000256" key="6">
    <source>
        <dbReference type="SAM" id="Phobius"/>
    </source>
</evidence>
<keyword evidence="2" id="KW-0378">Hydrolase</keyword>
<keyword evidence="6" id="KW-1133">Transmembrane helix</keyword>
<dbReference type="InterPro" id="IPR023343">
    <property type="entry name" value="Penicillin_amidase_dom1"/>
</dbReference>
<accession>A0A316EFN5</accession>
<dbReference type="InterPro" id="IPR043146">
    <property type="entry name" value="Penicillin_amidase_N_B-knob"/>
</dbReference>
<dbReference type="RefSeq" id="WP_109653382.1">
    <property type="nucleotide sequence ID" value="NZ_JACWLN010000008.1"/>
</dbReference>
<gene>
    <name evidence="7" type="ORF">HZY62_15720</name>
    <name evidence="8" type="ORF">LX92_03520</name>
</gene>
<keyword evidence="6" id="KW-0812">Transmembrane</keyword>
<dbReference type="SUPFAM" id="SSF56235">
    <property type="entry name" value="N-terminal nucleophile aminohydrolases (Ntn hydrolases)"/>
    <property type="match status" value="1"/>
</dbReference>
<dbReference type="InterPro" id="IPR002692">
    <property type="entry name" value="S45"/>
</dbReference>
<dbReference type="PIRSF" id="PIRSF001227">
    <property type="entry name" value="Pen_acylase"/>
    <property type="match status" value="1"/>
</dbReference>
<dbReference type="InterPro" id="IPR043147">
    <property type="entry name" value="Penicillin_amidase_A-knob"/>
</dbReference>
<evidence type="ECO:0000256" key="2">
    <source>
        <dbReference type="ARBA" id="ARBA00022801"/>
    </source>
</evidence>
<dbReference type="OrthoDB" id="9759796at2"/>
<name>A0A316EFN5_9FLAO</name>